<evidence type="ECO:0000256" key="2">
    <source>
        <dbReference type="ARBA" id="ARBA00006177"/>
    </source>
</evidence>
<evidence type="ECO:0000256" key="12">
    <source>
        <dbReference type="PROSITE-ProRule" id="PRU00309"/>
    </source>
</evidence>
<keyword evidence="8 12" id="KW-0238">DNA-binding</keyword>
<keyword evidence="3" id="KW-0479">Metal-binding</keyword>
<keyword evidence="6" id="KW-0805">Transcription regulation</keyword>
<evidence type="ECO:0000256" key="11">
    <source>
        <dbReference type="ARBA" id="ARBA00023306"/>
    </source>
</evidence>
<evidence type="ECO:0000256" key="4">
    <source>
        <dbReference type="ARBA" id="ARBA00022771"/>
    </source>
</evidence>
<dbReference type="InterPro" id="IPR006612">
    <property type="entry name" value="THAP_Znf"/>
</dbReference>
<feature type="compositionally biased region" description="Basic and acidic residues" evidence="13">
    <location>
        <begin position="120"/>
        <end position="129"/>
    </location>
</feature>
<dbReference type="AlphaFoldDB" id="A0AAN9VHP9"/>
<keyword evidence="11" id="KW-0131">Cell cycle</keyword>
<keyword evidence="16" id="KW-1185">Reference proteome</keyword>
<gene>
    <name evidence="15" type="ORF">R5R35_005344</name>
</gene>
<keyword evidence="7" id="KW-0175">Coiled coil</keyword>
<dbReference type="PANTHER" id="PTHR46600:SF1">
    <property type="entry name" value="THAP DOMAIN-CONTAINING PROTEIN 1"/>
    <property type="match status" value="1"/>
</dbReference>
<reference evidence="15 16" key="1">
    <citation type="submission" date="2024-03" db="EMBL/GenBank/DDBJ databases">
        <title>The genome assembly and annotation of the cricket Gryllus longicercus Weissman &amp; Gray.</title>
        <authorList>
            <person name="Szrajer S."/>
            <person name="Gray D."/>
            <person name="Ylla G."/>
        </authorList>
    </citation>
    <scope>NUCLEOTIDE SEQUENCE [LARGE SCALE GENOMIC DNA]</scope>
    <source>
        <strain evidence="15">DAG 2021-001</strain>
        <tissue evidence="15">Whole body minus gut</tissue>
    </source>
</reference>
<dbReference type="GO" id="GO:0043565">
    <property type="term" value="F:sequence-specific DNA binding"/>
    <property type="evidence" value="ECO:0007669"/>
    <property type="project" value="InterPro"/>
</dbReference>
<evidence type="ECO:0000256" key="5">
    <source>
        <dbReference type="ARBA" id="ARBA00022833"/>
    </source>
</evidence>
<dbReference type="PROSITE" id="PS50950">
    <property type="entry name" value="ZF_THAP"/>
    <property type="match status" value="1"/>
</dbReference>
<dbReference type="Gene3D" id="6.20.210.20">
    <property type="entry name" value="THAP domain"/>
    <property type="match status" value="1"/>
</dbReference>
<dbReference type="PANTHER" id="PTHR46600">
    <property type="entry name" value="THAP DOMAIN-CONTAINING"/>
    <property type="match status" value="1"/>
</dbReference>
<dbReference type="SMART" id="SM00692">
    <property type="entry name" value="DM3"/>
    <property type="match status" value="1"/>
</dbReference>
<evidence type="ECO:0000256" key="6">
    <source>
        <dbReference type="ARBA" id="ARBA00023015"/>
    </source>
</evidence>
<evidence type="ECO:0000256" key="9">
    <source>
        <dbReference type="ARBA" id="ARBA00023163"/>
    </source>
</evidence>
<keyword evidence="4 12" id="KW-0863">Zinc-finger</keyword>
<proteinExistence type="inferred from homology"/>
<evidence type="ECO:0000313" key="16">
    <source>
        <dbReference type="Proteomes" id="UP001378592"/>
    </source>
</evidence>
<keyword evidence="9" id="KW-0804">Transcription</keyword>
<evidence type="ECO:0000313" key="15">
    <source>
        <dbReference type="EMBL" id="KAK7863301.1"/>
    </source>
</evidence>
<evidence type="ECO:0000256" key="3">
    <source>
        <dbReference type="ARBA" id="ARBA00022723"/>
    </source>
</evidence>
<dbReference type="GO" id="GO:0008270">
    <property type="term" value="F:zinc ion binding"/>
    <property type="evidence" value="ECO:0007669"/>
    <property type="project" value="UniProtKB-KW"/>
</dbReference>
<evidence type="ECO:0000256" key="13">
    <source>
        <dbReference type="SAM" id="MobiDB-lite"/>
    </source>
</evidence>
<keyword evidence="5" id="KW-0862">Zinc</keyword>
<comment type="similarity">
    <text evidence="2">Belongs to the THAP1 family.</text>
</comment>
<dbReference type="Proteomes" id="UP001378592">
    <property type="component" value="Unassembled WGS sequence"/>
</dbReference>
<feature type="region of interest" description="Disordered" evidence="13">
    <location>
        <begin position="92"/>
        <end position="140"/>
    </location>
</feature>
<dbReference type="SUPFAM" id="SSF57716">
    <property type="entry name" value="Glucocorticoid receptor-like (DNA-binding domain)"/>
    <property type="match status" value="1"/>
</dbReference>
<organism evidence="15 16">
    <name type="scientific">Gryllus longicercus</name>
    <dbReference type="NCBI Taxonomy" id="2509291"/>
    <lineage>
        <taxon>Eukaryota</taxon>
        <taxon>Metazoa</taxon>
        <taxon>Ecdysozoa</taxon>
        <taxon>Arthropoda</taxon>
        <taxon>Hexapoda</taxon>
        <taxon>Insecta</taxon>
        <taxon>Pterygota</taxon>
        <taxon>Neoptera</taxon>
        <taxon>Polyneoptera</taxon>
        <taxon>Orthoptera</taxon>
        <taxon>Ensifera</taxon>
        <taxon>Gryllidea</taxon>
        <taxon>Grylloidea</taxon>
        <taxon>Gryllidae</taxon>
        <taxon>Gryllinae</taxon>
        <taxon>Gryllus</taxon>
    </lineage>
</organism>
<feature type="domain" description="THAP-type" evidence="14">
    <location>
        <begin position="1"/>
        <end position="81"/>
    </location>
</feature>
<name>A0AAN9VHP9_9ORTH</name>
<protein>
    <recommendedName>
        <fullName evidence="14">THAP-type domain-containing protein</fullName>
    </recommendedName>
</protein>
<sequence>MVQYCCCFGCNEKYVKGGGVTFHSFPKDEARKKVWVQKLRRGNYTPTKFSKVCSKHFEENCFDREKFGGVWLKADAVPTIFNFPKSLINQTTRRKSPVKRITDVASHSRSKASSSVPCADESHSERSVNDESTSSAEKISASRKRPLRYIGDFVDEDMDSPLKARQVLKIARQLICQQKKKIVHLRSQNMKFRRKISSLENLLTEIKEKAQMSDALHVLEV</sequence>
<evidence type="ECO:0000256" key="8">
    <source>
        <dbReference type="ARBA" id="ARBA00023125"/>
    </source>
</evidence>
<keyword evidence="10" id="KW-0539">Nucleus</keyword>
<comment type="subcellular location">
    <subcellularLocation>
        <location evidence="1">Nucleus</location>
        <location evidence="1">Nucleoplasm</location>
    </subcellularLocation>
</comment>
<accession>A0AAN9VHP9</accession>
<dbReference type="EMBL" id="JAZDUA010000235">
    <property type="protein sequence ID" value="KAK7863301.1"/>
    <property type="molecule type" value="Genomic_DNA"/>
</dbReference>
<evidence type="ECO:0000259" key="14">
    <source>
        <dbReference type="PROSITE" id="PS50950"/>
    </source>
</evidence>
<dbReference type="Pfam" id="PF05485">
    <property type="entry name" value="THAP"/>
    <property type="match status" value="1"/>
</dbReference>
<dbReference type="SMART" id="SM00980">
    <property type="entry name" value="THAP"/>
    <property type="match status" value="1"/>
</dbReference>
<evidence type="ECO:0000256" key="10">
    <source>
        <dbReference type="ARBA" id="ARBA00023242"/>
    </source>
</evidence>
<dbReference type="GO" id="GO:0005654">
    <property type="term" value="C:nucleoplasm"/>
    <property type="evidence" value="ECO:0007669"/>
    <property type="project" value="UniProtKB-SubCell"/>
</dbReference>
<evidence type="ECO:0000256" key="7">
    <source>
        <dbReference type="ARBA" id="ARBA00023054"/>
    </source>
</evidence>
<dbReference type="InterPro" id="IPR026516">
    <property type="entry name" value="THAP1/10"/>
</dbReference>
<evidence type="ECO:0000256" key="1">
    <source>
        <dbReference type="ARBA" id="ARBA00004642"/>
    </source>
</evidence>
<dbReference type="InterPro" id="IPR038441">
    <property type="entry name" value="THAP_Znf_sf"/>
</dbReference>
<comment type="caution">
    <text evidence="15">The sequence shown here is derived from an EMBL/GenBank/DDBJ whole genome shotgun (WGS) entry which is preliminary data.</text>
</comment>